<keyword evidence="6" id="KW-1185">Reference proteome</keyword>
<feature type="domain" description="HpcH/HpaI aldolase/citrate lyase" evidence="4">
    <location>
        <begin position="19"/>
        <end position="231"/>
    </location>
</feature>
<dbReference type="GO" id="GO:0046872">
    <property type="term" value="F:metal ion binding"/>
    <property type="evidence" value="ECO:0007669"/>
    <property type="project" value="UniProtKB-KW"/>
</dbReference>
<proteinExistence type="inferred from homology"/>
<dbReference type="PANTHER" id="PTHR30502:SF0">
    <property type="entry name" value="PHOSPHOENOLPYRUVATE CARBOXYLASE FAMILY PROTEIN"/>
    <property type="match status" value="1"/>
</dbReference>
<protein>
    <submittedName>
        <fullName evidence="5">5-keto-4-deoxy-D-glucarate aldolase</fullName>
        <ecNumber evidence="5">4.1.2.20</ecNumber>
    </submittedName>
</protein>
<evidence type="ECO:0000259" key="4">
    <source>
        <dbReference type="Pfam" id="PF03328"/>
    </source>
</evidence>
<keyword evidence="2" id="KW-0479">Metal-binding</keyword>
<dbReference type="RefSeq" id="WP_175150257.1">
    <property type="nucleotide sequence ID" value="NZ_CADIKK010000012.1"/>
</dbReference>
<dbReference type="GO" id="GO:0005737">
    <property type="term" value="C:cytoplasm"/>
    <property type="evidence" value="ECO:0007669"/>
    <property type="project" value="TreeGrafter"/>
</dbReference>
<dbReference type="InterPro" id="IPR050251">
    <property type="entry name" value="HpcH-HpaI_aldolase"/>
</dbReference>
<dbReference type="InterPro" id="IPR005000">
    <property type="entry name" value="Aldolase/citrate-lyase_domain"/>
</dbReference>
<dbReference type="Gene3D" id="3.20.20.60">
    <property type="entry name" value="Phosphoenolpyruvate-binding domains"/>
    <property type="match status" value="1"/>
</dbReference>
<evidence type="ECO:0000256" key="3">
    <source>
        <dbReference type="ARBA" id="ARBA00023239"/>
    </source>
</evidence>
<dbReference type="EMBL" id="CADIKK010000012">
    <property type="protein sequence ID" value="CAB3789726.1"/>
    <property type="molecule type" value="Genomic_DNA"/>
</dbReference>
<reference evidence="5 6" key="1">
    <citation type="submission" date="2020-04" db="EMBL/GenBank/DDBJ databases">
        <authorList>
            <person name="De Canck E."/>
        </authorList>
    </citation>
    <scope>NUCLEOTIDE SEQUENCE [LARGE SCALE GENOMIC DNA]</scope>
    <source>
        <strain evidence="5 6">LMG 28614</strain>
    </source>
</reference>
<dbReference type="EC" id="4.1.2.20" evidence="5"/>
<organism evidence="5 6">
    <name type="scientific">Paraburkholderia ultramafica</name>
    <dbReference type="NCBI Taxonomy" id="1544867"/>
    <lineage>
        <taxon>Bacteria</taxon>
        <taxon>Pseudomonadati</taxon>
        <taxon>Pseudomonadota</taxon>
        <taxon>Betaproteobacteria</taxon>
        <taxon>Burkholderiales</taxon>
        <taxon>Burkholderiaceae</taxon>
        <taxon>Paraburkholderia</taxon>
    </lineage>
</organism>
<evidence type="ECO:0000256" key="2">
    <source>
        <dbReference type="ARBA" id="ARBA00022723"/>
    </source>
</evidence>
<name>A0A6S7BL37_9BURK</name>
<keyword evidence="3 5" id="KW-0456">Lyase</keyword>
<dbReference type="InterPro" id="IPR015813">
    <property type="entry name" value="Pyrv/PenolPyrv_kinase-like_dom"/>
</dbReference>
<dbReference type="GO" id="GO:0008672">
    <property type="term" value="F:2-dehydro-3-deoxyglucarate aldolase activity"/>
    <property type="evidence" value="ECO:0007669"/>
    <property type="project" value="UniProtKB-EC"/>
</dbReference>
<evidence type="ECO:0000256" key="1">
    <source>
        <dbReference type="ARBA" id="ARBA00005568"/>
    </source>
</evidence>
<evidence type="ECO:0000313" key="6">
    <source>
        <dbReference type="Proteomes" id="UP000494365"/>
    </source>
</evidence>
<sequence length="258" mass="27077">MFFRSLKPGLVSDRHLDLIWLALGSTPMVEFAAHARPDALVLDLQHGLWERGTLEAAIGAVGAQVPVIARCAGNLHSAIAQALDAGAASVLVPLIETAADARKAVSAGRYPPAGVRSAGGVRPLLAGLDAMLSADREVAIGLMIETVEGVENVEAIAAVPGVDYLFIGTGDLCLSRGTNDSEVIGRDCERVLRAATECGLPCGIFTSDASAARRALQSGYRMVVCANDIELVKQGFLAAREEVRRSCRTAAPHIVRTL</sequence>
<dbReference type="InterPro" id="IPR040442">
    <property type="entry name" value="Pyrv_kinase-like_dom_sf"/>
</dbReference>
<accession>A0A6S7BL37</accession>
<gene>
    <name evidence="5" type="primary">garL_2</name>
    <name evidence="5" type="ORF">LMG28614_02979</name>
</gene>
<evidence type="ECO:0000313" key="5">
    <source>
        <dbReference type="EMBL" id="CAB3789726.1"/>
    </source>
</evidence>
<dbReference type="PANTHER" id="PTHR30502">
    <property type="entry name" value="2-KETO-3-DEOXY-L-RHAMNONATE ALDOLASE"/>
    <property type="match status" value="1"/>
</dbReference>
<dbReference type="Proteomes" id="UP000494365">
    <property type="component" value="Unassembled WGS sequence"/>
</dbReference>
<dbReference type="AlphaFoldDB" id="A0A6S7BL37"/>
<dbReference type="Pfam" id="PF03328">
    <property type="entry name" value="HpcH_HpaI"/>
    <property type="match status" value="1"/>
</dbReference>
<dbReference type="SUPFAM" id="SSF51621">
    <property type="entry name" value="Phosphoenolpyruvate/pyruvate domain"/>
    <property type="match status" value="1"/>
</dbReference>
<comment type="similarity">
    <text evidence="1">Belongs to the HpcH/HpaI aldolase family.</text>
</comment>